<dbReference type="GO" id="GO:0046933">
    <property type="term" value="F:proton-transporting ATP synthase activity, rotational mechanism"/>
    <property type="evidence" value="ECO:0007669"/>
    <property type="project" value="UniProtKB-UniRule"/>
</dbReference>
<gene>
    <name evidence="7" type="primary">atpH</name>
    <name evidence="10" type="ORF">B5E88_06525</name>
    <name evidence="8" type="ORF">P7H47_09530</name>
    <name evidence="9" type="ORF">U1294_04890</name>
</gene>
<evidence type="ECO:0000313" key="9">
    <source>
        <dbReference type="EMBL" id="MDZ5597565.1"/>
    </source>
</evidence>
<comment type="function">
    <text evidence="7">This protein is part of the stalk that links CF(0) to CF(1). It either transmits conformational changes from CF(0) to CF(1) or is implicated in proton conduction.</text>
</comment>
<dbReference type="PRINTS" id="PR00125">
    <property type="entry name" value="ATPASEDELTA"/>
</dbReference>
<name>A0A0H2Q9V1_9ENTE</name>
<keyword evidence="4 7" id="KW-0406">Ion transport</keyword>
<reference evidence="11" key="1">
    <citation type="submission" date="2017-04" db="EMBL/GenBank/DDBJ databases">
        <title>Function of individual gut microbiota members based on whole genome sequencing of pure cultures obtained from chicken caecum.</title>
        <authorList>
            <person name="Medvecky M."/>
            <person name="Cejkova D."/>
            <person name="Polansky O."/>
            <person name="Karasova D."/>
            <person name="Kubasova T."/>
            <person name="Cizek A."/>
            <person name="Rychlik I."/>
        </authorList>
    </citation>
    <scope>NUCLEOTIDE SEQUENCE [LARGE SCALE GENOMIC DNA]</scope>
    <source>
        <strain evidence="11">An144</strain>
    </source>
</reference>
<keyword evidence="5 7" id="KW-0472">Membrane</keyword>
<keyword evidence="7" id="KW-0139">CF(1)</keyword>
<keyword evidence="7" id="KW-1003">Cell membrane</keyword>
<dbReference type="Proteomes" id="UP001255696">
    <property type="component" value="Unassembled WGS sequence"/>
</dbReference>
<accession>A0A0H2Q9V1</accession>
<dbReference type="GO" id="GO:0045259">
    <property type="term" value="C:proton-transporting ATP synthase complex"/>
    <property type="evidence" value="ECO:0007669"/>
    <property type="project" value="UniProtKB-KW"/>
</dbReference>
<dbReference type="EMBL" id="JARQBI010000026">
    <property type="protein sequence ID" value="MDT2797475.1"/>
    <property type="molecule type" value="Genomic_DNA"/>
</dbReference>
<dbReference type="Proteomes" id="UP001290582">
    <property type="component" value="Unassembled WGS sequence"/>
</dbReference>
<dbReference type="GeneID" id="60871300"/>
<comment type="caution">
    <text evidence="10">The sequence shown here is derived from an EMBL/GenBank/DDBJ whole genome shotgun (WGS) entry which is preliminary data.</text>
</comment>
<comment type="subcellular location">
    <subcellularLocation>
        <location evidence="7">Cell membrane</location>
        <topology evidence="7">Peripheral membrane protein</topology>
    </subcellularLocation>
    <subcellularLocation>
        <location evidence="1">Membrane</location>
    </subcellularLocation>
</comment>
<dbReference type="PANTHER" id="PTHR11910">
    <property type="entry name" value="ATP SYNTHASE DELTA CHAIN"/>
    <property type="match status" value="1"/>
</dbReference>
<dbReference type="InterPro" id="IPR000711">
    <property type="entry name" value="ATPase_OSCP/dsu"/>
</dbReference>
<dbReference type="RefSeq" id="WP_016251814.1">
    <property type="nucleotide sequence ID" value="NZ_AP035890.1"/>
</dbReference>
<keyword evidence="6 7" id="KW-0066">ATP synthesis</keyword>
<evidence type="ECO:0000313" key="11">
    <source>
        <dbReference type="Proteomes" id="UP000196074"/>
    </source>
</evidence>
<protein>
    <recommendedName>
        <fullName evidence="7">ATP synthase subunit delta</fullName>
    </recommendedName>
    <alternativeName>
        <fullName evidence="7">ATP synthase F(1) sector subunit delta</fullName>
    </alternativeName>
    <alternativeName>
        <fullName evidence="7">F-type ATPase subunit delta</fullName>
        <shortName evidence="7">F-ATPase subunit delta</shortName>
    </alternativeName>
</protein>
<dbReference type="SUPFAM" id="SSF47928">
    <property type="entry name" value="N-terminal domain of the delta subunit of the F1F0-ATP synthase"/>
    <property type="match status" value="1"/>
</dbReference>
<evidence type="ECO:0000256" key="3">
    <source>
        <dbReference type="ARBA" id="ARBA00022781"/>
    </source>
</evidence>
<dbReference type="AlphaFoldDB" id="A0A0H2Q9V1"/>
<reference evidence="8" key="3">
    <citation type="submission" date="2023-03" db="EMBL/GenBank/DDBJ databases">
        <authorList>
            <person name="Shen W."/>
            <person name="Cai J."/>
        </authorList>
    </citation>
    <scope>NUCLEOTIDE SEQUENCE</scope>
    <source>
        <strain evidence="8">B245-2</strain>
    </source>
</reference>
<evidence type="ECO:0000313" key="10">
    <source>
        <dbReference type="EMBL" id="OUQ10403.1"/>
    </source>
</evidence>
<dbReference type="Pfam" id="PF00213">
    <property type="entry name" value="OSCP"/>
    <property type="match status" value="1"/>
</dbReference>
<evidence type="ECO:0000256" key="1">
    <source>
        <dbReference type="ARBA" id="ARBA00004370"/>
    </source>
</evidence>
<dbReference type="EMBL" id="JAXOGL010000006">
    <property type="protein sequence ID" value="MDZ5597565.1"/>
    <property type="molecule type" value="Genomic_DNA"/>
</dbReference>
<dbReference type="InterPro" id="IPR026015">
    <property type="entry name" value="ATP_synth_OSCP/delta_N_sf"/>
</dbReference>
<evidence type="ECO:0000313" key="8">
    <source>
        <dbReference type="EMBL" id="MDT2797475.1"/>
    </source>
</evidence>
<dbReference type="Gene3D" id="1.10.520.20">
    <property type="entry name" value="N-terminal domain of the delta subunit of the F1F0-ATP synthase"/>
    <property type="match status" value="1"/>
</dbReference>
<evidence type="ECO:0000256" key="7">
    <source>
        <dbReference type="HAMAP-Rule" id="MF_01416"/>
    </source>
</evidence>
<dbReference type="NCBIfam" id="TIGR01145">
    <property type="entry name" value="ATP_synt_delta"/>
    <property type="match status" value="1"/>
</dbReference>
<keyword evidence="2 7" id="KW-0813">Transport</keyword>
<organism evidence="10 11">
    <name type="scientific">Enterococcus cecorum</name>
    <dbReference type="NCBI Taxonomy" id="44008"/>
    <lineage>
        <taxon>Bacteria</taxon>
        <taxon>Bacillati</taxon>
        <taxon>Bacillota</taxon>
        <taxon>Bacilli</taxon>
        <taxon>Lactobacillales</taxon>
        <taxon>Enterococcaceae</taxon>
        <taxon>Enterococcus</taxon>
    </lineage>
</organism>
<evidence type="ECO:0000256" key="6">
    <source>
        <dbReference type="ARBA" id="ARBA00023310"/>
    </source>
</evidence>
<evidence type="ECO:0000256" key="2">
    <source>
        <dbReference type="ARBA" id="ARBA00022448"/>
    </source>
</evidence>
<comment type="function">
    <text evidence="7">F(1)F(0) ATP synthase produces ATP from ADP in the presence of a proton or sodium gradient. F-type ATPases consist of two structural domains, F(1) containing the extramembraneous catalytic core and F(0) containing the membrane proton channel, linked together by a central stalk and a peripheral stalk. During catalysis, ATP synthesis in the catalytic domain of F(1) is coupled via a rotary mechanism of the central stalk subunits to proton translocation.</text>
</comment>
<evidence type="ECO:0000256" key="5">
    <source>
        <dbReference type="ARBA" id="ARBA00023136"/>
    </source>
</evidence>
<proteinExistence type="inferred from homology"/>
<dbReference type="NCBIfam" id="NF004401">
    <property type="entry name" value="PRK05758.2-1"/>
    <property type="match status" value="1"/>
</dbReference>
<dbReference type="EMBL" id="NFLC01000010">
    <property type="protein sequence ID" value="OUQ10403.1"/>
    <property type="molecule type" value="Genomic_DNA"/>
</dbReference>
<evidence type="ECO:0000256" key="4">
    <source>
        <dbReference type="ARBA" id="ARBA00023065"/>
    </source>
</evidence>
<dbReference type="GO" id="GO:0005886">
    <property type="term" value="C:plasma membrane"/>
    <property type="evidence" value="ECO:0007669"/>
    <property type="project" value="UniProtKB-SubCell"/>
</dbReference>
<reference evidence="10" key="2">
    <citation type="journal article" date="2018" name="BMC Genomics">
        <title>Whole genome sequencing and function prediction of 133 gut anaerobes isolated from chicken caecum in pure cultures.</title>
        <authorList>
            <person name="Medvecky M."/>
            <person name="Cejkova D."/>
            <person name="Polansky O."/>
            <person name="Karasova D."/>
            <person name="Kubasova T."/>
            <person name="Cizek A."/>
            <person name="Rychlik I."/>
        </authorList>
    </citation>
    <scope>NUCLEOTIDE SEQUENCE</scope>
    <source>
        <strain evidence="10">An144</strain>
    </source>
</reference>
<dbReference type="Proteomes" id="UP000196074">
    <property type="component" value="Unassembled WGS sequence"/>
</dbReference>
<sequence length="179" mass="20043">MKLSKYEVGKRYGKAIFELAVENDCLAQTHQELLELKSIFEKMPEIGLLLTDVRLDTTKKQAIVDVLTKDCSNLVKESAQVIFENSRFVEFPYIVDSFTKLYNEEFAILEGTVITAVPLSAQQKAKLEEKILAKFGLKSAELKEIVDPSIIGGVIVEANHQVIDGSLKTQLENIKAKLL</sequence>
<reference evidence="9" key="4">
    <citation type="submission" date="2023-12" db="EMBL/GenBank/DDBJ databases">
        <title>Molecular genomic analyses of Enterococcus cecorum from sepsis oubreaks in broilers.</title>
        <authorList>
            <person name="Rhoads D."/>
            <person name="Alrubaye A."/>
        </authorList>
    </citation>
    <scope>NUCLEOTIDE SEQUENCE</scope>
    <source>
        <strain evidence="9">1755</strain>
    </source>
</reference>
<keyword evidence="3 7" id="KW-0375">Hydrogen ion transport</keyword>
<comment type="similarity">
    <text evidence="7">Belongs to the ATPase delta chain family.</text>
</comment>
<dbReference type="HAMAP" id="MF_01416">
    <property type="entry name" value="ATP_synth_delta_bact"/>
    <property type="match status" value="1"/>
</dbReference>